<dbReference type="PROSITE" id="PS51257">
    <property type="entry name" value="PROKAR_LIPOPROTEIN"/>
    <property type="match status" value="1"/>
</dbReference>
<keyword evidence="1 2" id="KW-0732">Signal</keyword>
<evidence type="ECO:0000259" key="3">
    <source>
        <dbReference type="SMART" id="SM00062"/>
    </source>
</evidence>
<feature type="signal peptide" evidence="2">
    <location>
        <begin position="1"/>
        <end position="21"/>
    </location>
</feature>
<dbReference type="InterPro" id="IPR001638">
    <property type="entry name" value="Solute-binding_3/MltF_N"/>
</dbReference>
<dbReference type="AlphaFoldDB" id="A0A9D1LYT7"/>
<feature type="chain" id="PRO_5038636386" evidence="2">
    <location>
        <begin position="22"/>
        <end position="264"/>
    </location>
</feature>
<dbReference type="SUPFAM" id="SSF53850">
    <property type="entry name" value="Periplasmic binding protein-like II"/>
    <property type="match status" value="2"/>
</dbReference>
<gene>
    <name evidence="4" type="ORF">IAD22_05765</name>
</gene>
<dbReference type="PANTHER" id="PTHR35936:SF17">
    <property type="entry name" value="ARGININE-BINDING EXTRACELLULAR PROTEIN ARTP"/>
    <property type="match status" value="1"/>
</dbReference>
<proteinExistence type="predicted"/>
<protein>
    <submittedName>
        <fullName evidence="4">Transporter substrate-binding domain-containing protein</fullName>
    </submittedName>
</protein>
<evidence type="ECO:0000313" key="5">
    <source>
        <dbReference type="Proteomes" id="UP000824118"/>
    </source>
</evidence>
<evidence type="ECO:0000256" key="1">
    <source>
        <dbReference type="ARBA" id="ARBA00022729"/>
    </source>
</evidence>
<sequence>MKKVISIVLAVVMCLSLAACGGNSAPENTVNSKEDLAGKTIGVQIGTTGDTVVAADYAANEGATVSQFNSGILAVQALKQGKVDCVIIDEEPAKNYVASNDGIKILEDTFEPEDYAICVKKGNTELLDKFNTALAELEADGTLQKIKDNYIGDNAGKTPYETPEGTEYPNGKLVMATNATFPPYEFIQDNKVVGIDADIAKAICDKLGYELEILDMEFEGIIAAVDSGKADFGAAGMTVTEERLESVDFTNTYTTSKNVIIVRE</sequence>
<evidence type="ECO:0000313" key="4">
    <source>
        <dbReference type="EMBL" id="HIU50502.1"/>
    </source>
</evidence>
<organism evidence="4 5">
    <name type="scientific">Candidatus Limousia pullorum</name>
    <dbReference type="NCBI Taxonomy" id="2840860"/>
    <lineage>
        <taxon>Bacteria</taxon>
        <taxon>Bacillati</taxon>
        <taxon>Bacillota</taxon>
        <taxon>Clostridia</taxon>
        <taxon>Eubacteriales</taxon>
        <taxon>Oscillospiraceae</taxon>
        <taxon>Oscillospiraceae incertae sedis</taxon>
        <taxon>Candidatus Limousia</taxon>
    </lineage>
</organism>
<dbReference type="EMBL" id="DVNG01000085">
    <property type="protein sequence ID" value="HIU50502.1"/>
    <property type="molecule type" value="Genomic_DNA"/>
</dbReference>
<dbReference type="Proteomes" id="UP000824118">
    <property type="component" value="Unassembled WGS sequence"/>
</dbReference>
<reference evidence="4" key="1">
    <citation type="submission" date="2020-10" db="EMBL/GenBank/DDBJ databases">
        <authorList>
            <person name="Gilroy R."/>
        </authorList>
    </citation>
    <scope>NUCLEOTIDE SEQUENCE</scope>
    <source>
        <strain evidence="4">ChiGjej1B1-1684</strain>
    </source>
</reference>
<name>A0A9D1LYT7_9FIRM</name>
<dbReference type="PANTHER" id="PTHR35936">
    <property type="entry name" value="MEMBRANE-BOUND LYTIC MUREIN TRANSGLYCOSYLASE F"/>
    <property type="match status" value="1"/>
</dbReference>
<dbReference type="SMART" id="SM00062">
    <property type="entry name" value="PBPb"/>
    <property type="match status" value="1"/>
</dbReference>
<evidence type="ECO:0000256" key="2">
    <source>
        <dbReference type="SAM" id="SignalP"/>
    </source>
</evidence>
<comment type="caution">
    <text evidence="4">The sequence shown here is derived from an EMBL/GenBank/DDBJ whole genome shotgun (WGS) entry which is preliminary data.</text>
</comment>
<accession>A0A9D1LYT7</accession>
<feature type="domain" description="Solute-binding protein family 3/N-terminal" evidence="3">
    <location>
        <begin position="3"/>
        <end position="154"/>
    </location>
</feature>
<dbReference type="Pfam" id="PF00497">
    <property type="entry name" value="SBP_bac_3"/>
    <property type="match status" value="2"/>
</dbReference>
<reference evidence="4" key="2">
    <citation type="journal article" date="2021" name="PeerJ">
        <title>Extensive microbial diversity within the chicken gut microbiome revealed by metagenomics and culture.</title>
        <authorList>
            <person name="Gilroy R."/>
            <person name="Ravi A."/>
            <person name="Getino M."/>
            <person name="Pursley I."/>
            <person name="Horton D.L."/>
            <person name="Alikhan N.F."/>
            <person name="Baker D."/>
            <person name="Gharbi K."/>
            <person name="Hall N."/>
            <person name="Watson M."/>
            <person name="Adriaenssens E.M."/>
            <person name="Foster-Nyarko E."/>
            <person name="Jarju S."/>
            <person name="Secka A."/>
            <person name="Antonio M."/>
            <person name="Oren A."/>
            <person name="Chaudhuri R.R."/>
            <person name="La Ragione R."/>
            <person name="Hildebrand F."/>
            <person name="Pallen M.J."/>
        </authorList>
    </citation>
    <scope>NUCLEOTIDE SEQUENCE</scope>
    <source>
        <strain evidence="4">ChiGjej1B1-1684</strain>
    </source>
</reference>
<dbReference type="Gene3D" id="3.40.190.10">
    <property type="entry name" value="Periplasmic binding protein-like II"/>
    <property type="match status" value="3"/>
</dbReference>